<dbReference type="Proteomes" id="UP001319921">
    <property type="component" value="Chromosome"/>
</dbReference>
<organism evidence="1 2">
    <name type="scientific">Saccharolobus caldissimus</name>
    <dbReference type="NCBI Taxonomy" id="1702097"/>
    <lineage>
        <taxon>Archaea</taxon>
        <taxon>Thermoproteota</taxon>
        <taxon>Thermoprotei</taxon>
        <taxon>Sulfolobales</taxon>
        <taxon>Sulfolobaceae</taxon>
        <taxon>Saccharolobus</taxon>
    </lineage>
</organism>
<dbReference type="AlphaFoldDB" id="A0AAQ4CQ47"/>
<dbReference type="EMBL" id="AP025226">
    <property type="protein sequence ID" value="BDB97928.1"/>
    <property type="molecule type" value="Genomic_DNA"/>
</dbReference>
<name>A0AAQ4CQ47_9CREN</name>
<accession>A0AAQ4CQ47</accession>
<protein>
    <submittedName>
        <fullName evidence="1">Uncharacterized protein</fullName>
    </submittedName>
</protein>
<dbReference type="RefSeq" id="WP_229571884.1">
    <property type="nucleotide sequence ID" value="NZ_AP025226.1"/>
</dbReference>
<dbReference type="GeneID" id="68865689"/>
<reference evidence="1 2" key="1">
    <citation type="journal article" date="2022" name="Microbiol. Resour. Announc.">
        <title>Complete Genome Sequence of the Hyperthermophilic and Acidophilic Archaeon Saccharolobus caldissimus Strain HS-3T.</title>
        <authorList>
            <person name="Sakai H.D."/>
            <person name="Kurosawa N."/>
        </authorList>
    </citation>
    <scope>NUCLEOTIDE SEQUENCE [LARGE SCALE GENOMIC DNA]</scope>
    <source>
        <strain evidence="1 2">JCM32116</strain>
    </source>
</reference>
<sequence length="225" mass="27008">MYKHEINDEETLEILETVFDIYYTCGIAKSYTAVVELAINEMTKKSKISMRRLLICTSRKFMSYLTFPYMRRWKNEGRALLIKSEFVKDEFKVNEWKEYPEISQYVDKRLVEVTPFRITETPVTKNLILSDEAKEILLLFKEKYKMETVDDALLTILAKTKAMQFVTFLTRLIYDVVTKEELDEMFGNFGSFYYVFAFERDDSYIKIVHEFFPYVYNIEFVKHVR</sequence>
<gene>
    <name evidence="1" type="ORF">SACC_09450</name>
</gene>
<dbReference type="KEGG" id="scas:SACC_09450"/>
<proteinExistence type="predicted"/>
<keyword evidence="2" id="KW-1185">Reference proteome</keyword>
<evidence type="ECO:0000313" key="1">
    <source>
        <dbReference type="EMBL" id="BDB97928.1"/>
    </source>
</evidence>
<evidence type="ECO:0000313" key="2">
    <source>
        <dbReference type="Proteomes" id="UP001319921"/>
    </source>
</evidence>